<dbReference type="EMBL" id="OMKW01000002">
    <property type="protein sequence ID" value="SPF29513.1"/>
    <property type="molecule type" value="Genomic_DNA"/>
</dbReference>
<dbReference type="RefSeq" id="WP_108782202.1">
    <property type="nucleotide sequence ID" value="NZ_OMKW01000002.1"/>
</dbReference>
<dbReference type="InterPro" id="IPR011047">
    <property type="entry name" value="Quinoprotein_ADH-like_sf"/>
</dbReference>
<dbReference type="AlphaFoldDB" id="A0A2R8ABC2"/>
<keyword evidence="3" id="KW-1185">Reference proteome</keyword>
<dbReference type="OrthoDB" id="5290752at2"/>
<dbReference type="PROSITE" id="PS51257">
    <property type="entry name" value="PROKAR_LIPOPROTEIN"/>
    <property type="match status" value="1"/>
</dbReference>
<dbReference type="Pfam" id="PF13360">
    <property type="entry name" value="PQQ_2"/>
    <property type="match status" value="1"/>
</dbReference>
<evidence type="ECO:0000313" key="3">
    <source>
        <dbReference type="Proteomes" id="UP000244932"/>
    </source>
</evidence>
<sequence>MIRPVLTLSMACLVASCGLFDGEEDILPGERIQVRPATSATVIQNTARPAALPAARINDAWTHPGGSASHATGHPDLQGEVTSAFVTSVGTGNSDEVRITSGPVVAGGSVYTISSTGTVVATTTSGQRRWAQSLVPLGEQAQDGFGGGVSLGNNSVFAATGFGEVFALDASDGSILWQANVGAPVRSAPTFANGRVFVVGRDDTATAFNADTGTVEWRVQGARGDTGVLGGGQVAVFEGLAVLPFSSGEILAVGARNGRRAWATALTQGRRGLARSSIGDITGDPVVVGTSVYAANQSGSLVSINGLSGTRNWTHPDGAVDAPLVVGDSVWFVSDQAELIRLDAANGNPIWSVQLPARNPRDEDVSAFYAGPVLAGGRLVVATDTGLSFFSPTDGSSLGAVSLPDGAASAPAVAGGRLYVQSGTGSLHAFE</sequence>
<dbReference type="Gene3D" id="2.130.10.10">
    <property type="entry name" value="YVTN repeat-like/Quinoprotein amine dehydrogenase"/>
    <property type="match status" value="1"/>
</dbReference>
<gene>
    <name evidence="2" type="primary">bamB</name>
    <name evidence="2" type="ORF">POI8812_01824</name>
</gene>
<organism evidence="2 3">
    <name type="scientific">Pontivivens insulae</name>
    <dbReference type="NCBI Taxonomy" id="1639689"/>
    <lineage>
        <taxon>Bacteria</taxon>
        <taxon>Pseudomonadati</taxon>
        <taxon>Pseudomonadota</taxon>
        <taxon>Alphaproteobacteria</taxon>
        <taxon>Rhodobacterales</taxon>
        <taxon>Paracoccaceae</taxon>
        <taxon>Pontivivens</taxon>
    </lineage>
</organism>
<dbReference type="PANTHER" id="PTHR34512:SF30">
    <property type="entry name" value="OUTER MEMBRANE PROTEIN ASSEMBLY FACTOR BAMB"/>
    <property type="match status" value="1"/>
</dbReference>
<dbReference type="SUPFAM" id="SSF50998">
    <property type="entry name" value="Quinoprotein alcohol dehydrogenase-like"/>
    <property type="match status" value="1"/>
</dbReference>
<dbReference type="InterPro" id="IPR002372">
    <property type="entry name" value="PQQ_rpt_dom"/>
</dbReference>
<reference evidence="2 3" key="1">
    <citation type="submission" date="2018-03" db="EMBL/GenBank/DDBJ databases">
        <authorList>
            <person name="Keele B.F."/>
        </authorList>
    </citation>
    <scope>NUCLEOTIDE SEQUENCE [LARGE SCALE GENOMIC DNA]</scope>
    <source>
        <strain evidence="2 3">CeCT 8812</strain>
    </source>
</reference>
<evidence type="ECO:0000259" key="1">
    <source>
        <dbReference type="Pfam" id="PF13360"/>
    </source>
</evidence>
<feature type="domain" description="Pyrrolo-quinoline quinone repeat" evidence="1">
    <location>
        <begin position="116"/>
        <end position="352"/>
    </location>
</feature>
<accession>A0A2R8ABC2</accession>
<dbReference type="Proteomes" id="UP000244932">
    <property type="component" value="Unassembled WGS sequence"/>
</dbReference>
<dbReference type="InterPro" id="IPR018391">
    <property type="entry name" value="PQQ_b-propeller_rpt"/>
</dbReference>
<name>A0A2R8ABC2_9RHOB</name>
<evidence type="ECO:0000313" key="2">
    <source>
        <dbReference type="EMBL" id="SPF29513.1"/>
    </source>
</evidence>
<dbReference type="InterPro" id="IPR015943">
    <property type="entry name" value="WD40/YVTN_repeat-like_dom_sf"/>
</dbReference>
<dbReference type="PANTHER" id="PTHR34512">
    <property type="entry name" value="CELL SURFACE PROTEIN"/>
    <property type="match status" value="1"/>
</dbReference>
<protein>
    <submittedName>
        <fullName evidence="2">Outer membrane protein assembly factor BamB</fullName>
    </submittedName>
</protein>
<dbReference type="SMART" id="SM00564">
    <property type="entry name" value="PQQ"/>
    <property type="match status" value="6"/>
</dbReference>
<proteinExistence type="predicted"/>